<gene>
    <name evidence="3" type="ORF">ACH5RR_028907</name>
</gene>
<dbReference type="PANTHER" id="PTHR36386:SF1">
    <property type="entry name" value="OS06G0683900 PROTEIN"/>
    <property type="match status" value="1"/>
</dbReference>
<dbReference type="Proteomes" id="UP001630127">
    <property type="component" value="Unassembled WGS sequence"/>
</dbReference>
<sequence length="489" mass="54464">MSVLQYPEGVNSSSDLQIWNNAAFDNGESEDSSAIIERSWSSLKPHLLDPSDSLESFSSKEKENQSPLLENSSVSSLKSPTPLPLKVLDPNGAVEKSRIKSVKGNYKLGFIEKTVSKSGAEGEVRDEGKIDKEIEEIEKEINRLSSRLEALRIEKAEKSLKMVEKRGKIVAAKFMDQKLVGKNAEEKKKIEEILAMSARNKVHRRGLSMGPSEIMAGARRGMSLGPSEIFSDTKSGQFGRKESLITPVQSIKNRRKSCFWKLQDIEEEKVTKERGKSLSVSPKSRKNLATKTQASRQAMTTVASKKAVKKEDLFGNSVQPKKLFKDGEKSVNATNKKPLRPGRVVASRYNQSISQASAMRKRSLPENDKDESNRGDKKRSLSVGKSREMLPEKKNLGTESSRVKKRWEIPSDLVVHSSESEDSSPTISVVVPEILPRIRIARCINETPRDSGPAKRVADLIGRKQYFAEDEEVVEPSFCQVLSFADDEA</sequence>
<feature type="compositionally biased region" description="Polar residues" evidence="2">
    <location>
        <begin position="65"/>
        <end position="79"/>
    </location>
</feature>
<reference evidence="3 4" key="1">
    <citation type="submission" date="2024-11" db="EMBL/GenBank/DDBJ databases">
        <title>A near-complete genome assembly of Cinchona calisaya.</title>
        <authorList>
            <person name="Lian D.C."/>
            <person name="Zhao X.W."/>
            <person name="Wei L."/>
        </authorList>
    </citation>
    <scope>NUCLEOTIDE SEQUENCE [LARGE SCALE GENOMIC DNA]</scope>
    <source>
        <tissue evidence="3">Nenye</tissue>
    </source>
</reference>
<feature type="compositionally biased region" description="Basic and acidic residues" evidence="2">
    <location>
        <begin position="363"/>
        <end position="396"/>
    </location>
</feature>
<evidence type="ECO:0000313" key="3">
    <source>
        <dbReference type="EMBL" id="KAL3509506.1"/>
    </source>
</evidence>
<feature type="region of interest" description="Disordered" evidence="2">
    <location>
        <begin position="272"/>
        <end position="303"/>
    </location>
</feature>
<feature type="coiled-coil region" evidence="1">
    <location>
        <begin position="127"/>
        <end position="161"/>
    </location>
</feature>
<evidence type="ECO:0000313" key="4">
    <source>
        <dbReference type="Proteomes" id="UP001630127"/>
    </source>
</evidence>
<feature type="region of interest" description="Disordered" evidence="2">
    <location>
        <begin position="47"/>
        <end position="88"/>
    </location>
</feature>
<feature type="region of interest" description="Disordered" evidence="2">
    <location>
        <begin position="319"/>
        <end position="401"/>
    </location>
</feature>
<feature type="compositionally biased region" description="Polar residues" evidence="2">
    <location>
        <begin position="348"/>
        <end position="357"/>
    </location>
</feature>
<protein>
    <submittedName>
        <fullName evidence="3">Uncharacterized protein</fullName>
    </submittedName>
</protein>
<dbReference type="EMBL" id="JBJUIK010000012">
    <property type="protein sequence ID" value="KAL3509506.1"/>
    <property type="molecule type" value="Genomic_DNA"/>
</dbReference>
<accession>A0ABD2YRJ9</accession>
<evidence type="ECO:0000256" key="2">
    <source>
        <dbReference type="SAM" id="MobiDB-lite"/>
    </source>
</evidence>
<organism evidence="3 4">
    <name type="scientific">Cinchona calisaya</name>
    <dbReference type="NCBI Taxonomy" id="153742"/>
    <lineage>
        <taxon>Eukaryota</taxon>
        <taxon>Viridiplantae</taxon>
        <taxon>Streptophyta</taxon>
        <taxon>Embryophyta</taxon>
        <taxon>Tracheophyta</taxon>
        <taxon>Spermatophyta</taxon>
        <taxon>Magnoliopsida</taxon>
        <taxon>eudicotyledons</taxon>
        <taxon>Gunneridae</taxon>
        <taxon>Pentapetalae</taxon>
        <taxon>asterids</taxon>
        <taxon>lamiids</taxon>
        <taxon>Gentianales</taxon>
        <taxon>Rubiaceae</taxon>
        <taxon>Cinchonoideae</taxon>
        <taxon>Cinchoneae</taxon>
        <taxon>Cinchona</taxon>
    </lineage>
</organism>
<evidence type="ECO:0000256" key="1">
    <source>
        <dbReference type="SAM" id="Coils"/>
    </source>
</evidence>
<keyword evidence="1" id="KW-0175">Coiled coil</keyword>
<comment type="caution">
    <text evidence="3">The sequence shown here is derived from an EMBL/GenBank/DDBJ whole genome shotgun (WGS) entry which is preliminary data.</text>
</comment>
<dbReference type="AlphaFoldDB" id="A0ABD2YRJ9"/>
<name>A0ABD2YRJ9_9GENT</name>
<dbReference type="PANTHER" id="PTHR36386">
    <property type="entry name" value="OS06G0683900 PROTEIN"/>
    <property type="match status" value="1"/>
</dbReference>
<feature type="compositionally biased region" description="Polar residues" evidence="2">
    <location>
        <begin position="289"/>
        <end position="303"/>
    </location>
</feature>
<keyword evidence="4" id="KW-1185">Reference proteome</keyword>
<proteinExistence type="predicted"/>